<evidence type="ECO:0000313" key="2">
    <source>
        <dbReference type="Proteomes" id="UP000887540"/>
    </source>
</evidence>
<accession>A0A914CMA5</accession>
<feature type="transmembrane region" description="Helical" evidence="1">
    <location>
        <begin position="37"/>
        <end position="62"/>
    </location>
</feature>
<dbReference type="AlphaFoldDB" id="A0A914CMA5"/>
<dbReference type="WBParaSite" id="ACRNAN_scaffold1234.g29804.t1">
    <property type="protein sequence ID" value="ACRNAN_scaffold1234.g29804.t1"/>
    <property type="gene ID" value="ACRNAN_scaffold1234.g29804"/>
</dbReference>
<evidence type="ECO:0000313" key="3">
    <source>
        <dbReference type="WBParaSite" id="ACRNAN_scaffold1234.g29804.t1"/>
    </source>
</evidence>
<proteinExistence type="predicted"/>
<sequence>MYLFLDKIVVAPLHLQYLKDFVYNFSNRTLGLMLLKILIVFVYQVVKIVVVVAVVVVVMVMVSTLKITKSIH</sequence>
<keyword evidence="1" id="KW-1133">Transmembrane helix</keyword>
<organism evidence="2 3">
    <name type="scientific">Acrobeloides nanus</name>
    <dbReference type="NCBI Taxonomy" id="290746"/>
    <lineage>
        <taxon>Eukaryota</taxon>
        <taxon>Metazoa</taxon>
        <taxon>Ecdysozoa</taxon>
        <taxon>Nematoda</taxon>
        <taxon>Chromadorea</taxon>
        <taxon>Rhabditida</taxon>
        <taxon>Tylenchina</taxon>
        <taxon>Cephalobomorpha</taxon>
        <taxon>Cephaloboidea</taxon>
        <taxon>Cephalobidae</taxon>
        <taxon>Acrobeloides</taxon>
    </lineage>
</organism>
<evidence type="ECO:0000256" key="1">
    <source>
        <dbReference type="SAM" id="Phobius"/>
    </source>
</evidence>
<protein>
    <submittedName>
        <fullName evidence="3">NADH dehydrogenase subunit 6</fullName>
    </submittedName>
</protein>
<keyword evidence="1" id="KW-0472">Membrane</keyword>
<name>A0A914CMA5_9BILA</name>
<reference evidence="3" key="1">
    <citation type="submission" date="2022-11" db="UniProtKB">
        <authorList>
            <consortium name="WormBaseParasite"/>
        </authorList>
    </citation>
    <scope>IDENTIFICATION</scope>
</reference>
<keyword evidence="2" id="KW-1185">Reference proteome</keyword>
<dbReference type="Proteomes" id="UP000887540">
    <property type="component" value="Unplaced"/>
</dbReference>
<keyword evidence="1" id="KW-0812">Transmembrane</keyword>